<dbReference type="SUPFAM" id="SSF56601">
    <property type="entry name" value="beta-lactamase/transpeptidase-like"/>
    <property type="match status" value="1"/>
</dbReference>
<dbReference type="EMBL" id="ML975247">
    <property type="protein sequence ID" value="KAF1839102.1"/>
    <property type="molecule type" value="Genomic_DNA"/>
</dbReference>
<evidence type="ECO:0000313" key="4">
    <source>
        <dbReference type="EMBL" id="KAF1839102.1"/>
    </source>
</evidence>
<dbReference type="Proteomes" id="UP000800040">
    <property type="component" value="Unassembled WGS sequence"/>
</dbReference>
<dbReference type="PANTHER" id="PTHR43283:SF17">
    <property type="entry name" value="(LOVD), PUTATIVE (AFU_ORTHOLOGUE AFUA_5G00920)-RELATED"/>
    <property type="match status" value="1"/>
</dbReference>
<comment type="similarity">
    <text evidence="1">Belongs to the class-A beta-lactamase family.</text>
</comment>
<dbReference type="OrthoDB" id="428260at2759"/>
<dbReference type="Pfam" id="PF00144">
    <property type="entry name" value="Beta-lactamase"/>
    <property type="match status" value="1"/>
</dbReference>
<dbReference type="GO" id="GO:0016787">
    <property type="term" value="F:hydrolase activity"/>
    <property type="evidence" value="ECO:0007669"/>
    <property type="project" value="UniProtKB-KW"/>
</dbReference>
<name>A0A6A5KSC4_9PLEO</name>
<accession>A0A6A5KSC4</accession>
<dbReference type="InterPro" id="IPR050789">
    <property type="entry name" value="Diverse_Enzym_Activities"/>
</dbReference>
<reference evidence="4" key="1">
    <citation type="submission" date="2020-01" db="EMBL/GenBank/DDBJ databases">
        <authorList>
            <consortium name="DOE Joint Genome Institute"/>
            <person name="Haridas S."/>
            <person name="Albert R."/>
            <person name="Binder M."/>
            <person name="Bloem J."/>
            <person name="Labutti K."/>
            <person name="Salamov A."/>
            <person name="Andreopoulos B."/>
            <person name="Baker S.E."/>
            <person name="Barry K."/>
            <person name="Bills G."/>
            <person name="Bluhm B.H."/>
            <person name="Cannon C."/>
            <person name="Castanera R."/>
            <person name="Culley D.E."/>
            <person name="Daum C."/>
            <person name="Ezra D."/>
            <person name="Gonzalez J.B."/>
            <person name="Henrissat B."/>
            <person name="Kuo A."/>
            <person name="Liang C."/>
            <person name="Lipzen A."/>
            <person name="Lutzoni F."/>
            <person name="Magnuson J."/>
            <person name="Mondo S."/>
            <person name="Nolan M."/>
            <person name="Ohm R."/>
            <person name="Pangilinan J."/>
            <person name="Park H.-J."/>
            <person name="Ramirez L."/>
            <person name="Alfaro M."/>
            <person name="Sun H."/>
            <person name="Tritt A."/>
            <person name="Yoshinaga Y."/>
            <person name="Zwiers L.-H."/>
            <person name="Turgeon B.G."/>
            <person name="Goodwin S.B."/>
            <person name="Spatafora J.W."/>
            <person name="Crous P.W."/>
            <person name="Grigoriev I.V."/>
        </authorList>
    </citation>
    <scope>NUCLEOTIDE SEQUENCE</scope>
    <source>
        <strain evidence="4">P77</strain>
    </source>
</reference>
<sequence length="398" mass="43576">MADFEILIADAVATQEIPSCALVATNRDGSFTYGKAFGSTSMKPENAKPMDLDTVLWIASCTKLMTALCCMQLVDQGHTTLDEPIYTHIPELSSFTVITSFEPGTGKPIEKAHEQPITLRRLLTHSSGLAYDIAHPKLMAWLEYHGEAPRTSGKILERWDLPLVFEPGTGFAYGSGLDYAGLLVERITGVTLEEYMSVHLWAPLGMKDTTFRLSSRPDLQQRLADTSLRTENGKVVFADIKIYLDGNGNEMADCVGGHGCFSTARDYLKILHAVLTCDTPVFCNRELVSEFFAPQLSERSADGLNGALKTQQMNNAVGGMDQGIRKDWGLGGLLLMGDGKDGKKAGTMVWCGLPNLSWWVDRESGVCGLYAGQVLPIGDAKCVSLARKFEEGIYKMIR</sequence>
<protein>
    <submittedName>
        <fullName evidence="4">Beta-lactamase/transpeptidase-like protein</fullName>
    </submittedName>
</protein>
<dbReference type="InterPro" id="IPR012338">
    <property type="entry name" value="Beta-lactam/transpept-like"/>
</dbReference>
<gene>
    <name evidence="4" type="ORF">BDW02DRAFT_487553</name>
</gene>
<dbReference type="InterPro" id="IPR001466">
    <property type="entry name" value="Beta-lactam-related"/>
</dbReference>
<evidence type="ECO:0000313" key="5">
    <source>
        <dbReference type="Proteomes" id="UP000800040"/>
    </source>
</evidence>
<feature type="domain" description="Beta-lactamase-related" evidence="3">
    <location>
        <begin position="7"/>
        <end position="367"/>
    </location>
</feature>
<keyword evidence="5" id="KW-1185">Reference proteome</keyword>
<dbReference type="PANTHER" id="PTHR43283">
    <property type="entry name" value="BETA-LACTAMASE-RELATED"/>
    <property type="match status" value="1"/>
</dbReference>
<organism evidence="4 5">
    <name type="scientific">Decorospora gaudefroyi</name>
    <dbReference type="NCBI Taxonomy" id="184978"/>
    <lineage>
        <taxon>Eukaryota</taxon>
        <taxon>Fungi</taxon>
        <taxon>Dikarya</taxon>
        <taxon>Ascomycota</taxon>
        <taxon>Pezizomycotina</taxon>
        <taxon>Dothideomycetes</taxon>
        <taxon>Pleosporomycetidae</taxon>
        <taxon>Pleosporales</taxon>
        <taxon>Pleosporineae</taxon>
        <taxon>Pleosporaceae</taxon>
        <taxon>Decorospora</taxon>
    </lineage>
</organism>
<dbReference type="Gene3D" id="3.40.710.10">
    <property type="entry name" value="DD-peptidase/beta-lactamase superfamily"/>
    <property type="match status" value="1"/>
</dbReference>
<keyword evidence="2" id="KW-0378">Hydrolase</keyword>
<evidence type="ECO:0000256" key="2">
    <source>
        <dbReference type="ARBA" id="ARBA00022801"/>
    </source>
</evidence>
<dbReference type="AlphaFoldDB" id="A0A6A5KSC4"/>
<proteinExistence type="inferred from homology"/>
<evidence type="ECO:0000259" key="3">
    <source>
        <dbReference type="Pfam" id="PF00144"/>
    </source>
</evidence>
<evidence type="ECO:0000256" key="1">
    <source>
        <dbReference type="ARBA" id="ARBA00009009"/>
    </source>
</evidence>